<dbReference type="NCBIfam" id="TIGR00022">
    <property type="entry name" value="YhcH/YjgK/YiaL family protein"/>
    <property type="match status" value="1"/>
</dbReference>
<dbReference type="SUPFAM" id="SSF51197">
    <property type="entry name" value="Clavaminate synthase-like"/>
    <property type="match status" value="1"/>
</dbReference>
<dbReference type="EMBL" id="JAROBZ020000002">
    <property type="protein sequence ID" value="MFB3170156.1"/>
    <property type="molecule type" value="Genomic_DNA"/>
</dbReference>
<dbReference type="RefSeq" id="WP_306074709.1">
    <property type="nucleotide sequence ID" value="NZ_JAROBZ020000002.1"/>
</dbReference>
<comment type="caution">
    <text evidence="1">The sequence shown here is derived from an EMBL/GenBank/DDBJ whole genome shotgun (WGS) entry which is preliminary data.</text>
</comment>
<reference evidence="1 2" key="1">
    <citation type="submission" date="2024-05" db="EMBL/GenBank/DDBJ databases">
        <authorList>
            <person name="Venkateswaran K."/>
        </authorList>
    </citation>
    <scope>NUCLEOTIDE SEQUENCE [LARGE SCALE GENOMIC DNA]</scope>
    <source>
        <strain evidence="1 2">179-C4-2-HS</strain>
    </source>
</reference>
<dbReference type="PANTHER" id="PTHR34986">
    <property type="entry name" value="EVOLVED BETA-GALACTOSIDASE SUBUNIT BETA"/>
    <property type="match status" value="1"/>
</dbReference>
<name>A0ABV4Z038_9BACI</name>
<dbReference type="Pfam" id="PF04074">
    <property type="entry name" value="DUF386"/>
    <property type="match status" value="1"/>
</dbReference>
<proteinExistence type="predicted"/>
<gene>
    <name evidence="1" type="ORF">P5G62_023910</name>
</gene>
<organism evidence="1 2">
    <name type="scientific">Neobacillus driksii</name>
    <dbReference type="NCBI Taxonomy" id="3035913"/>
    <lineage>
        <taxon>Bacteria</taxon>
        <taxon>Bacillati</taxon>
        <taxon>Bacillota</taxon>
        <taxon>Bacilli</taxon>
        <taxon>Bacillales</taxon>
        <taxon>Bacillaceae</taxon>
        <taxon>Neobacillus</taxon>
    </lineage>
</organism>
<accession>A0ABV4Z038</accession>
<dbReference type="Proteomes" id="UP001241748">
    <property type="component" value="Unassembled WGS sequence"/>
</dbReference>
<dbReference type="PANTHER" id="PTHR34986:SF1">
    <property type="entry name" value="PROTEIN YIAL"/>
    <property type="match status" value="1"/>
</dbReference>
<evidence type="ECO:0000313" key="1">
    <source>
        <dbReference type="EMBL" id="MFB3170156.1"/>
    </source>
</evidence>
<dbReference type="InterPro" id="IPR037012">
    <property type="entry name" value="NanQ/TabA/YiaL_sf"/>
</dbReference>
<dbReference type="InterPro" id="IPR004375">
    <property type="entry name" value="NanQ/TabA/YiaL"/>
</dbReference>
<sequence length="149" mass="17185">MLKGKLNDLVESQILSEKIQSTLLLLKEHDFSAYPAGRHELGEDLFFFLNEYETKEVEACFWEAHQVYLDFHYILEGNENIAVDHIERQQVKEAYNEEKDATFFEGDVHSIITMNPGDVMICLPEDSHMAGIIAGEKQKVRKVVLKVKL</sequence>
<evidence type="ECO:0000313" key="2">
    <source>
        <dbReference type="Proteomes" id="UP001241748"/>
    </source>
</evidence>
<dbReference type="Gene3D" id="2.60.120.370">
    <property type="entry name" value="YhcH/YjgK/YiaL"/>
    <property type="match status" value="1"/>
</dbReference>
<protein>
    <submittedName>
        <fullName evidence="1">YhcH/YjgK/YiaL family protein</fullName>
    </submittedName>
</protein>
<keyword evidence="2" id="KW-1185">Reference proteome</keyword>